<sequence length="167" mass="18187">MSTIGPGAASPAGAAAQPSLNVVAQYIKDLSFENPRAPDSLRQRDKAPTINVNVNVLPKPRGPGEYEVSLKLEAKALYGDEVLFAVDLTYGGVFRINNVPEQHVHPFVMIECPRILFPFARQIIADATGSGGFLPLLIEPIDFVSLYQQYVQRVAQQAQQQQATPAN</sequence>
<keyword evidence="4 6" id="KW-0811">Translocation</keyword>
<keyword evidence="2 6" id="KW-0813">Transport</keyword>
<dbReference type="PANTHER" id="PTHR36918:SF1">
    <property type="entry name" value="PROTEIN-EXPORT PROTEIN SECB"/>
    <property type="match status" value="1"/>
</dbReference>
<gene>
    <name evidence="6 7" type="primary">secB</name>
    <name evidence="7" type="ORF">I5731_07805</name>
</gene>
<comment type="subunit">
    <text evidence="6">Homotetramer, a dimer of dimers. One homotetramer interacts with 1 SecA dimer.</text>
</comment>
<name>A0A931I072_9HYPH</name>
<dbReference type="AlphaFoldDB" id="A0A931I072"/>
<evidence type="ECO:0000256" key="6">
    <source>
        <dbReference type="HAMAP-Rule" id="MF_00821"/>
    </source>
</evidence>
<comment type="function">
    <text evidence="6">One of the proteins required for the normal export of preproteins out of the cell cytoplasm. It is a molecular chaperone that binds to a subset of precursor proteins, maintaining them in a translocation-competent state. It also specifically binds to its receptor SecA.</text>
</comment>
<comment type="similarity">
    <text evidence="1 6">Belongs to the SecB family.</text>
</comment>
<dbReference type="GO" id="GO:0006457">
    <property type="term" value="P:protein folding"/>
    <property type="evidence" value="ECO:0007669"/>
    <property type="project" value="UniProtKB-UniRule"/>
</dbReference>
<comment type="subcellular location">
    <subcellularLocation>
        <location evidence="6">Cytoplasm</location>
    </subcellularLocation>
</comment>
<dbReference type="Pfam" id="PF02556">
    <property type="entry name" value="SecB"/>
    <property type="match status" value="1"/>
</dbReference>
<dbReference type="NCBIfam" id="NF004392">
    <property type="entry name" value="PRK05751.1-3"/>
    <property type="match status" value="1"/>
</dbReference>
<dbReference type="GO" id="GO:0015031">
    <property type="term" value="P:protein transport"/>
    <property type="evidence" value="ECO:0007669"/>
    <property type="project" value="UniProtKB-UniRule"/>
</dbReference>
<protein>
    <recommendedName>
        <fullName evidence="6">Protein-export protein SecB</fullName>
    </recommendedName>
</protein>
<dbReference type="GO" id="GO:0051082">
    <property type="term" value="F:unfolded protein binding"/>
    <property type="evidence" value="ECO:0007669"/>
    <property type="project" value="InterPro"/>
</dbReference>
<dbReference type="GO" id="GO:0005737">
    <property type="term" value="C:cytoplasm"/>
    <property type="evidence" value="ECO:0007669"/>
    <property type="project" value="UniProtKB-SubCell"/>
</dbReference>
<reference evidence="7" key="1">
    <citation type="submission" date="2020-12" db="EMBL/GenBank/DDBJ databases">
        <title>Methylobrevis albus sp. nov., isolated from fresh water lack sediment.</title>
        <authorList>
            <person name="Zou Q."/>
        </authorList>
    </citation>
    <scope>NUCLEOTIDE SEQUENCE</scope>
    <source>
        <strain evidence="7">L22</strain>
    </source>
</reference>
<keyword evidence="5 6" id="KW-0143">Chaperone</keyword>
<keyword evidence="8" id="KW-1185">Reference proteome</keyword>
<evidence type="ECO:0000256" key="5">
    <source>
        <dbReference type="ARBA" id="ARBA00023186"/>
    </source>
</evidence>
<organism evidence="7 8">
    <name type="scientific">Methylobrevis albus</name>
    <dbReference type="NCBI Taxonomy" id="2793297"/>
    <lineage>
        <taxon>Bacteria</taxon>
        <taxon>Pseudomonadati</taxon>
        <taxon>Pseudomonadota</taxon>
        <taxon>Alphaproteobacteria</taxon>
        <taxon>Hyphomicrobiales</taxon>
        <taxon>Pleomorphomonadaceae</taxon>
        <taxon>Methylobrevis</taxon>
    </lineage>
</organism>
<dbReference type="PRINTS" id="PR01594">
    <property type="entry name" value="SECBCHAPRONE"/>
</dbReference>
<evidence type="ECO:0000256" key="3">
    <source>
        <dbReference type="ARBA" id="ARBA00022927"/>
    </source>
</evidence>
<keyword evidence="3 6" id="KW-0653">Protein transport</keyword>
<dbReference type="RefSeq" id="WP_197310800.1">
    <property type="nucleotide sequence ID" value="NZ_JADZLT010000049.1"/>
</dbReference>
<accession>A0A931I072</accession>
<dbReference type="Proteomes" id="UP000631694">
    <property type="component" value="Unassembled WGS sequence"/>
</dbReference>
<evidence type="ECO:0000256" key="2">
    <source>
        <dbReference type="ARBA" id="ARBA00022448"/>
    </source>
</evidence>
<dbReference type="PANTHER" id="PTHR36918">
    <property type="match status" value="1"/>
</dbReference>
<evidence type="ECO:0000256" key="1">
    <source>
        <dbReference type="ARBA" id="ARBA00009990"/>
    </source>
</evidence>
<evidence type="ECO:0000256" key="4">
    <source>
        <dbReference type="ARBA" id="ARBA00023010"/>
    </source>
</evidence>
<dbReference type="Gene3D" id="3.10.420.10">
    <property type="entry name" value="SecB-like"/>
    <property type="match status" value="1"/>
</dbReference>
<dbReference type="NCBIfam" id="TIGR00809">
    <property type="entry name" value="secB"/>
    <property type="match status" value="1"/>
</dbReference>
<dbReference type="GO" id="GO:0051262">
    <property type="term" value="P:protein tetramerization"/>
    <property type="evidence" value="ECO:0007669"/>
    <property type="project" value="InterPro"/>
</dbReference>
<dbReference type="SUPFAM" id="SSF54611">
    <property type="entry name" value="SecB-like"/>
    <property type="match status" value="1"/>
</dbReference>
<keyword evidence="6" id="KW-0963">Cytoplasm</keyword>
<dbReference type="HAMAP" id="MF_00821">
    <property type="entry name" value="SecB"/>
    <property type="match status" value="1"/>
</dbReference>
<evidence type="ECO:0000313" key="8">
    <source>
        <dbReference type="Proteomes" id="UP000631694"/>
    </source>
</evidence>
<comment type="caution">
    <text evidence="7">The sequence shown here is derived from an EMBL/GenBank/DDBJ whole genome shotgun (WGS) entry which is preliminary data.</text>
</comment>
<dbReference type="InterPro" id="IPR035958">
    <property type="entry name" value="SecB-like_sf"/>
</dbReference>
<proteinExistence type="inferred from homology"/>
<dbReference type="EMBL" id="JADZLT010000049">
    <property type="protein sequence ID" value="MBH0237720.1"/>
    <property type="molecule type" value="Genomic_DNA"/>
</dbReference>
<evidence type="ECO:0000313" key="7">
    <source>
        <dbReference type="EMBL" id="MBH0237720.1"/>
    </source>
</evidence>
<dbReference type="InterPro" id="IPR003708">
    <property type="entry name" value="SecB"/>
</dbReference>